<name>A0A3S8ZYJ0_9BACL</name>
<evidence type="ECO:0008006" key="4">
    <source>
        <dbReference type="Google" id="ProtNLM"/>
    </source>
</evidence>
<dbReference type="OrthoDB" id="2990399at2"/>
<keyword evidence="3" id="KW-1185">Reference proteome</keyword>
<gene>
    <name evidence="2" type="ORF">EJC50_01735</name>
</gene>
<evidence type="ECO:0000313" key="2">
    <source>
        <dbReference type="EMBL" id="AZN38532.1"/>
    </source>
</evidence>
<dbReference type="AlphaFoldDB" id="A0A3S8ZYJ0"/>
<organism evidence="2 3">
    <name type="scientific">Paenibacillus albus</name>
    <dbReference type="NCBI Taxonomy" id="2495582"/>
    <lineage>
        <taxon>Bacteria</taxon>
        <taxon>Bacillati</taxon>
        <taxon>Bacillota</taxon>
        <taxon>Bacilli</taxon>
        <taxon>Bacillales</taxon>
        <taxon>Paenibacillaceae</taxon>
        <taxon>Paenibacillus</taxon>
    </lineage>
</organism>
<evidence type="ECO:0000313" key="3">
    <source>
        <dbReference type="Proteomes" id="UP000272528"/>
    </source>
</evidence>
<accession>A0A3S8ZYJ0</accession>
<feature type="region of interest" description="Disordered" evidence="1">
    <location>
        <begin position="118"/>
        <end position="174"/>
    </location>
</feature>
<protein>
    <recommendedName>
        <fullName evidence="4">Glycosyltransferase</fullName>
    </recommendedName>
</protein>
<sequence>MIPVLLWIFGCYALAVAAVHAAYALTWKRQRDVQHYVLIAGNHQLQMEWYMRSLRRFSHFTGTEVKVTVVDRGSQDETLGIARYFARMGMNVDFHSSAMQNEPTGSVMHTRGRFASVKGHAAEATGDERSGKEAVRSDLQQNADKGPKPDVKAQGPDAEGKKPNARNGHGPSKWQRFRVSLGKSRKLRVKKQSASVEPTNLLWMLQAEGIVSAKDHAVLIDLRNPADLSKLPY</sequence>
<evidence type="ECO:0000256" key="1">
    <source>
        <dbReference type="SAM" id="MobiDB-lite"/>
    </source>
</evidence>
<dbReference type="Proteomes" id="UP000272528">
    <property type="component" value="Chromosome"/>
</dbReference>
<proteinExistence type="predicted"/>
<feature type="compositionally biased region" description="Basic and acidic residues" evidence="1">
    <location>
        <begin position="126"/>
        <end position="136"/>
    </location>
</feature>
<dbReference type="EMBL" id="CP034437">
    <property type="protein sequence ID" value="AZN38532.1"/>
    <property type="molecule type" value="Genomic_DNA"/>
</dbReference>
<reference evidence="3" key="1">
    <citation type="submission" date="2018-12" db="EMBL/GenBank/DDBJ databases">
        <title>Genome sequence of Peanibacillus sp.</title>
        <authorList>
            <person name="Subramani G."/>
            <person name="Srinivasan S."/>
            <person name="Kim M.K."/>
        </authorList>
    </citation>
    <scope>NUCLEOTIDE SEQUENCE [LARGE SCALE GENOMIC DNA]</scope>
    <source>
        <strain evidence="3">18JY67-1</strain>
    </source>
</reference>
<dbReference type="RefSeq" id="WP_126011733.1">
    <property type="nucleotide sequence ID" value="NZ_CP034437.1"/>
</dbReference>
<dbReference type="KEGG" id="palb:EJC50_01735"/>